<sequence>MNHDAGRGIFAVVGLAGTGKSSVVQLLHELLGVPVVYFGGVVVAEVSRRGLKVTEDTERVVREELRAAHGMSAIAHLASRDVDEHLGAHDEVIIDGLYSYAEYELLHERYPDQLSLIAVHAPRAVREERLAHRPVRPLTPAEIHSRDLREIRTLDKATAIALADHHLVNDGSMAQLREGVERTVAEIRRRRGVPTIG</sequence>
<protein>
    <recommendedName>
        <fullName evidence="3">Dephospho-CoA kinase</fullName>
    </recommendedName>
</protein>
<dbReference type="RefSeq" id="WP_162788466.1">
    <property type="nucleotide sequence ID" value="NZ_CP015163.1"/>
</dbReference>
<dbReference type="KEGG" id="aab:A4R43_14145"/>
<dbReference type="PANTHER" id="PTHR41930">
    <property type="entry name" value="UPF0200 PROTEIN MJ1399"/>
    <property type="match status" value="1"/>
</dbReference>
<proteinExistence type="predicted"/>
<organism evidence="1 2">
    <name type="scientific">Amycolatopsis albispora</name>
    <dbReference type="NCBI Taxonomy" id="1804986"/>
    <lineage>
        <taxon>Bacteria</taxon>
        <taxon>Bacillati</taxon>
        <taxon>Actinomycetota</taxon>
        <taxon>Actinomycetes</taxon>
        <taxon>Pseudonocardiales</taxon>
        <taxon>Pseudonocardiaceae</taxon>
        <taxon>Amycolatopsis</taxon>
    </lineage>
</organism>
<dbReference type="Proteomes" id="UP000250434">
    <property type="component" value="Chromosome"/>
</dbReference>
<dbReference type="InterPro" id="IPR027417">
    <property type="entry name" value="P-loop_NTPase"/>
</dbReference>
<evidence type="ECO:0008006" key="3">
    <source>
        <dbReference type="Google" id="ProtNLM"/>
    </source>
</evidence>
<name>A0A344L668_9PSEU</name>
<dbReference type="EMBL" id="CP015163">
    <property type="protein sequence ID" value="AXB43542.1"/>
    <property type="molecule type" value="Genomic_DNA"/>
</dbReference>
<keyword evidence="2" id="KW-1185">Reference proteome</keyword>
<dbReference type="SUPFAM" id="SSF52540">
    <property type="entry name" value="P-loop containing nucleoside triphosphate hydrolases"/>
    <property type="match status" value="1"/>
</dbReference>
<accession>A0A344L668</accession>
<dbReference type="AlphaFoldDB" id="A0A344L668"/>
<evidence type="ECO:0000313" key="1">
    <source>
        <dbReference type="EMBL" id="AXB43542.1"/>
    </source>
</evidence>
<reference evidence="1 2" key="1">
    <citation type="submission" date="2016-04" db="EMBL/GenBank/DDBJ databases">
        <title>Complete genome sequence and analysis of deep-sea sediment isolate, Amycolatopsis sp. WP1.</title>
        <authorList>
            <person name="Wang H."/>
            <person name="Chen S."/>
            <person name="Wu Q."/>
        </authorList>
    </citation>
    <scope>NUCLEOTIDE SEQUENCE [LARGE SCALE GENOMIC DNA]</scope>
    <source>
        <strain evidence="1 2">WP1</strain>
    </source>
</reference>
<dbReference type="Gene3D" id="3.40.50.300">
    <property type="entry name" value="P-loop containing nucleotide triphosphate hydrolases"/>
    <property type="match status" value="1"/>
</dbReference>
<dbReference type="PANTHER" id="PTHR41930:SF1">
    <property type="entry name" value="DEPHOSPHO-COA KINASE"/>
    <property type="match status" value="1"/>
</dbReference>
<dbReference type="Pfam" id="PF13238">
    <property type="entry name" value="AAA_18"/>
    <property type="match status" value="1"/>
</dbReference>
<gene>
    <name evidence="1" type="ORF">A4R43_14145</name>
</gene>
<evidence type="ECO:0000313" key="2">
    <source>
        <dbReference type="Proteomes" id="UP000250434"/>
    </source>
</evidence>